<feature type="compositionally biased region" description="Low complexity" evidence="7">
    <location>
        <begin position="314"/>
        <end position="331"/>
    </location>
</feature>
<keyword evidence="9" id="KW-1185">Reference proteome</keyword>
<feature type="coiled-coil region" evidence="6">
    <location>
        <begin position="388"/>
        <end position="415"/>
    </location>
</feature>
<dbReference type="CDD" id="cd14695">
    <property type="entry name" value="bZIP_HLF"/>
    <property type="match status" value="1"/>
</dbReference>
<dbReference type="GO" id="GO:0003677">
    <property type="term" value="F:DNA binding"/>
    <property type="evidence" value="ECO:0007669"/>
    <property type="project" value="UniProtKB-KW"/>
</dbReference>
<feature type="compositionally biased region" description="Polar residues" evidence="7">
    <location>
        <begin position="332"/>
        <end position="341"/>
    </location>
</feature>
<protein>
    <submittedName>
        <fullName evidence="10">BZIP domain-containing protein</fullName>
    </submittedName>
</protein>
<evidence type="ECO:0000313" key="9">
    <source>
        <dbReference type="Proteomes" id="UP000887564"/>
    </source>
</evidence>
<keyword evidence="6" id="KW-0175">Coiled coil</keyword>
<dbReference type="PROSITE" id="PS00036">
    <property type="entry name" value="BZIP_BASIC"/>
    <property type="match status" value="1"/>
</dbReference>
<feature type="compositionally biased region" description="Basic and acidic residues" evidence="7">
    <location>
        <begin position="11"/>
        <end position="30"/>
    </location>
</feature>
<dbReference type="WBParaSite" id="PEQ_0000995301-mRNA-1">
    <property type="protein sequence ID" value="PEQ_0000995301-mRNA-1"/>
    <property type="gene ID" value="PEQ_0000995301"/>
</dbReference>
<dbReference type="InterPro" id="IPR047106">
    <property type="entry name" value="NFIL3-like_bZIP"/>
</dbReference>
<evidence type="ECO:0000259" key="8">
    <source>
        <dbReference type="PROSITE" id="PS50217"/>
    </source>
</evidence>
<comment type="similarity">
    <text evidence="1">Belongs to the bZIP family. NFIL3 subfamily.</text>
</comment>
<evidence type="ECO:0000256" key="6">
    <source>
        <dbReference type="SAM" id="Coils"/>
    </source>
</evidence>
<evidence type="ECO:0000256" key="5">
    <source>
        <dbReference type="ARBA" id="ARBA00023242"/>
    </source>
</evidence>
<dbReference type="PROSITE" id="PS50217">
    <property type="entry name" value="BZIP"/>
    <property type="match status" value="2"/>
</dbReference>
<dbReference type="FunFam" id="1.20.5.170:FF:000025">
    <property type="entry name" value="nuclear factor interleukin-3-regulated protein-like"/>
    <property type="match status" value="1"/>
</dbReference>
<dbReference type="PANTHER" id="PTHR15284:SF0">
    <property type="entry name" value="GH23983P"/>
    <property type="match status" value="1"/>
</dbReference>
<dbReference type="InterPro" id="IPR047229">
    <property type="entry name" value="NFIL3-like"/>
</dbReference>
<dbReference type="PANTHER" id="PTHR15284">
    <property type="entry name" value="NUCLEAR FACTOR INTERLEUKIN-3-REGULATED PROTEIN"/>
    <property type="match status" value="1"/>
</dbReference>
<evidence type="ECO:0000256" key="3">
    <source>
        <dbReference type="ARBA" id="ARBA00023125"/>
    </source>
</evidence>
<organism evidence="9 10">
    <name type="scientific">Parascaris equorum</name>
    <name type="common">Equine roundworm</name>
    <dbReference type="NCBI Taxonomy" id="6256"/>
    <lineage>
        <taxon>Eukaryota</taxon>
        <taxon>Metazoa</taxon>
        <taxon>Ecdysozoa</taxon>
        <taxon>Nematoda</taxon>
        <taxon>Chromadorea</taxon>
        <taxon>Rhabditida</taxon>
        <taxon>Spirurina</taxon>
        <taxon>Ascaridomorpha</taxon>
        <taxon>Ascaridoidea</taxon>
        <taxon>Ascarididae</taxon>
        <taxon>Parascaris</taxon>
    </lineage>
</organism>
<feature type="compositionally biased region" description="Polar residues" evidence="7">
    <location>
        <begin position="273"/>
        <end position="290"/>
    </location>
</feature>
<dbReference type="InterPro" id="IPR046347">
    <property type="entry name" value="bZIP_sf"/>
</dbReference>
<evidence type="ECO:0000256" key="2">
    <source>
        <dbReference type="ARBA" id="ARBA00023015"/>
    </source>
</evidence>
<dbReference type="InterPro" id="IPR004827">
    <property type="entry name" value="bZIP"/>
</dbReference>
<dbReference type="AlphaFoldDB" id="A0A914RUE7"/>
<feature type="domain" description="BZIP" evidence="8">
    <location>
        <begin position="356"/>
        <end position="413"/>
    </location>
</feature>
<keyword evidence="4" id="KW-0804">Transcription</keyword>
<name>A0A914RUE7_PAREQ</name>
<dbReference type="GO" id="GO:0003700">
    <property type="term" value="F:DNA-binding transcription factor activity"/>
    <property type="evidence" value="ECO:0007669"/>
    <property type="project" value="InterPro"/>
</dbReference>
<dbReference type="Pfam" id="PF07716">
    <property type="entry name" value="bZIP_2"/>
    <property type="match status" value="2"/>
</dbReference>
<feature type="region of interest" description="Disordered" evidence="7">
    <location>
        <begin position="309"/>
        <end position="383"/>
    </location>
</feature>
<feature type="domain" description="BZIP" evidence="8">
    <location>
        <begin position="14"/>
        <end position="66"/>
    </location>
</feature>
<feature type="region of interest" description="Disordered" evidence="7">
    <location>
        <begin position="1"/>
        <end position="43"/>
    </location>
</feature>
<feature type="region of interest" description="Disordered" evidence="7">
    <location>
        <begin position="215"/>
        <end position="241"/>
    </location>
</feature>
<proteinExistence type="inferred from homology"/>
<keyword evidence="3" id="KW-0238">DNA-binding</keyword>
<evidence type="ECO:0000256" key="1">
    <source>
        <dbReference type="ARBA" id="ARBA00006079"/>
    </source>
</evidence>
<dbReference type="SUPFAM" id="SSF57959">
    <property type="entry name" value="Leucine zipper domain"/>
    <property type="match status" value="2"/>
</dbReference>
<evidence type="ECO:0000256" key="7">
    <source>
        <dbReference type="SAM" id="MobiDB-lite"/>
    </source>
</evidence>
<dbReference type="CDD" id="cd14694">
    <property type="entry name" value="bZIP_NFIL3"/>
    <property type="match status" value="1"/>
</dbReference>
<feature type="region of interest" description="Disordered" evidence="7">
    <location>
        <begin position="59"/>
        <end position="78"/>
    </location>
</feature>
<sequence>MSTSRSSGGESVRDEAYWEKRRRNNDAAKRSREKRRMNDMAMEQRLIELAKENSLLKSRLTQQQRQQQQPTSQPSSLQVHAQNILTTTVPHDSVIVSAPRFDTPSLPAPSMTAFTEFAVHPTNGPPSKLPAVFPAHLFARTPLISSSATVSQATNSQQLPVLQICHLQASLQSQQVDIFEFIDHCDFDIFSKLREYRTPSTTLISSGRGAFQPFHSSRDSSLGSASTQRISPDSSTSEPVPIDYSNHVIEKCGIDKPISLLGSLLSTRRTSPLVPQSCTDIHSGLSNTRQGDNDLKNCLSSLAVNLTTTKSDSDSMGSPSSNHSTSDSTHSQPSPASSGAKNSAIVKALNSRPSTKQQYMDRRRRNNEAAKRCRANRRAQFEMRSKRAQQLELENGELRKEMTRLKQELEQLKAIHAAKTVALQR</sequence>
<dbReference type="Proteomes" id="UP000887564">
    <property type="component" value="Unplaced"/>
</dbReference>
<evidence type="ECO:0000256" key="4">
    <source>
        <dbReference type="ARBA" id="ARBA00023163"/>
    </source>
</evidence>
<feature type="compositionally biased region" description="Polar residues" evidence="7">
    <location>
        <begin position="219"/>
        <end position="238"/>
    </location>
</feature>
<accession>A0A914RUE7</accession>
<evidence type="ECO:0000313" key="10">
    <source>
        <dbReference type="WBParaSite" id="PEQ_0000995301-mRNA-1"/>
    </source>
</evidence>
<reference evidence="10" key="1">
    <citation type="submission" date="2022-11" db="UniProtKB">
        <authorList>
            <consortium name="WormBaseParasite"/>
        </authorList>
    </citation>
    <scope>IDENTIFICATION</scope>
</reference>
<keyword evidence="2" id="KW-0805">Transcription regulation</keyword>
<dbReference type="GO" id="GO:0005634">
    <property type="term" value="C:nucleus"/>
    <property type="evidence" value="ECO:0007669"/>
    <property type="project" value="TreeGrafter"/>
</dbReference>
<dbReference type="SMART" id="SM00338">
    <property type="entry name" value="BRLZ"/>
    <property type="match status" value="2"/>
</dbReference>
<dbReference type="Gene3D" id="1.20.5.170">
    <property type="match status" value="2"/>
</dbReference>
<dbReference type="GO" id="GO:0007623">
    <property type="term" value="P:circadian rhythm"/>
    <property type="evidence" value="ECO:0007669"/>
    <property type="project" value="TreeGrafter"/>
</dbReference>
<keyword evidence="5" id="KW-0539">Nucleus</keyword>
<feature type="region of interest" description="Disordered" evidence="7">
    <location>
        <begin position="272"/>
        <end position="293"/>
    </location>
</feature>